<feature type="repeat" description="HEAT" evidence="2">
    <location>
        <begin position="141"/>
        <end position="179"/>
    </location>
</feature>
<dbReference type="InterPro" id="IPR021133">
    <property type="entry name" value="HEAT_type_2"/>
</dbReference>
<evidence type="ECO:0000259" key="3">
    <source>
        <dbReference type="Pfam" id="PF22956"/>
    </source>
</evidence>
<dbReference type="InterPro" id="IPR051023">
    <property type="entry name" value="PP2A_Regulatory_Subunit_A"/>
</dbReference>
<dbReference type="PANTHER" id="PTHR10648">
    <property type="entry name" value="SERINE/THREONINE-PROTEIN PHOSPHATASE PP2A 65 KDA REGULATORY SUBUNIT"/>
    <property type="match status" value="1"/>
</dbReference>
<evidence type="ECO:0000313" key="4">
    <source>
        <dbReference type="EMBL" id="KAK2964306.1"/>
    </source>
</evidence>
<keyword evidence="5" id="KW-1185">Reference proteome</keyword>
<dbReference type="InterPro" id="IPR011989">
    <property type="entry name" value="ARM-like"/>
</dbReference>
<dbReference type="InterPro" id="IPR055231">
    <property type="entry name" value="2AA_helical"/>
</dbReference>
<feature type="domain" description="Phosphatase 2A Regulatory Subunit A helical" evidence="3">
    <location>
        <begin position="348"/>
        <end position="509"/>
    </location>
</feature>
<organism evidence="4 5">
    <name type="scientific">Blattamonas nauphoetae</name>
    <dbReference type="NCBI Taxonomy" id="2049346"/>
    <lineage>
        <taxon>Eukaryota</taxon>
        <taxon>Metamonada</taxon>
        <taxon>Preaxostyla</taxon>
        <taxon>Oxymonadida</taxon>
        <taxon>Blattamonas</taxon>
    </lineage>
</organism>
<evidence type="ECO:0000256" key="1">
    <source>
        <dbReference type="ARBA" id="ARBA00022737"/>
    </source>
</evidence>
<evidence type="ECO:0000313" key="5">
    <source>
        <dbReference type="Proteomes" id="UP001281761"/>
    </source>
</evidence>
<sequence>MNCTSFPSTEAEKSNSIRETWFRMTVGEEATGSAGATRMRGAANNKIWQGSITFMKVEEEGLGLVAGLIEYLKTDDEGKQIHALRNVKTISDTLGPERTRNELIPFLLDTFTEGDRVLQVLAEELGDFVHQVGGEQHASILIPLLESLVSVEDVKVKTAAVNSFIKIIPILPQRAYDKELFPLIETMTSSDTFTQKVSVALLYPEMYKRATTQQREELLSMFQQLVDDETVVVRRSATRALKDLVAVAELRIRTTVLMGMTQTLADSERDTLKLWIMDILIEFVKSPHFPATDIRTRILEIYQALSKDPSWRVQFKVAELSPLFIKHLPDNAVRAEFVRPYFGFFDNDRDSVVKTIAATNLAAFCSFLPPDTIVRIVIPQLKDVREESIQFREAFVASVMELSQNLSREEFAKYIMPMITGFLEEQTPEVRASTISHLASVQKHMDISTIIQQITDSLDLVASDRQWRIRIEIIESFTYIAQQLGPAQFDKDLLQFCSEYLCDSVAKVRESTVGVLSQIAGSFGLEWIRNSLFPSVGRFITHNSYLVRSTLLQLYSNVTKISTTPFIVSDILPRVIRLTNDRIPNVRFHVVKALAVLGHAVEKPATDQILEHLRHFTTDRDRDVKKMAQDALDEF</sequence>
<accession>A0ABQ9YKM4</accession>
<dbReference type="SUPFAM" id="SSF48371">
    <property type="entry name" value="ARM repeat"/>
    <property type="match status" value="1"/>
</dbReference>
<proteinExistence type="predicted"/>
<dbReference type="Pfam" id="PF22956">
    <property type="entry name" value="VPS15-like_hel"/>
    <property type="match status" value="1"/>
</dbReference>
<comment type="caution">
    <text evidence="4">The sequence shown here is derived from an EMBL/GenBank/DDBJ whole genome shotgun (WGS) entry which is preliminary data.</text>
</comment>
<protein>
    <recommendedName>
        <fullName evidence="3">Phosphatase 2A Regulatory Subunit A helical domain-containing protein</fullName>
    </recommendedName>
</protein>
<dbReference type="PANTHER" id="PTHR10648:SF4">
    <property type="entry name" value="PROTEIN PHOSPHATASE 2 (FORMERLY 2A), REGULATORY SUBUNIT A, BETA ISOFORM-RELATED"/>
    <property type="match status" value="1"/>
</dbReference>
<dbReference type="PROSITE" id="PS50077">
    <property type="entry name" value="HEAT_REPEAT"/>
    <property type="match status" value="3"/>
</dbReference>
<dbReference type="EMBL" id="JARBJD010000003">
    <property type="protein sequence ID" value="KAK2964306.1"/>
    <property type="molecule type" value="Genomic_DNA"/>
</dbReference>
<evidence type="ECO:0000256" key="2">
    <source>
        <dbReference type="PROSITE-ProRule" id="PRU00103"/>
    </source>
</evidence>
<feature type="repeat" description="HEAT" evidence="2">
    <location>
        <begin position="571"/>
        <end position="608"/>
    </location>
</feature>
<keyword evidence="1" id="KW-0677">Repeat</keyword>
<name>A0ABQ9YKM4_9EUKA</name>
<reference evidence="4 5" key="1">
    <citation type="journal article" date="2022" name="bioRxiv">
        <title>Genomics of Preaxostyla Flagellates Illuminates Evolutionary Transitions and the Path Towards Mitochondrial Loss.</title>
        <authorList>
            <person name="Novak L.V.F."/>
            <person name="Treitli S.C."/>
            <person name="Pyrih J."/>
            <person name="Halakuc P."/>
            <person name="Pipaliya S.V."/>
            <person name="Vacek V."/>
            <person name="Brzon O."/>
            <person name="Soukal P."/>
            <person name="Eme L."/>
            <person name="Dacks J.B."/>
            <person name="Karnkowska A."/>
            <person name="Elias M."/>
            <person name="Hampl V."/>
        </authorList>
    </citation>
    <scope>NUCLEOTIDE SEQUENCE [LARGE SCALE GENOMIC DNA]</scope>
    <source>
        <strain evidence="4">NAU3</strain>
        <tissue evidence="4">Gut</tissue>
    </source>
</reference>
<feature type="repeat" description="HEAT" evidence="2">
    <location>
        <begin position="415"/>
        <end position="453"/>
    </location>
</feature>
<dbReference type="Gene3D" id="1.25.10.10">
    <property type="entry name" value="Leucine-rich Repeat Variant"/>
    <property type="match status" value="1"/>
</dbReference>
<dbReference type="Proteomes" id="UP001281761">
    <property type="component" value="Unassembled WGS sequence"/>
</dbReference>
<dbReference type="InterPro" id="IPR016024">
    <property type="entry name" value="ARM-type_fold"/>
</dbReference>
<gene>
    <name evidence="4" type="ORF">BLNAU_837</name>
</gene>